<evidence type="ECO:0000313" key="2">
    <source>
        <dbReference type="EMBL" id="OPB42724.1"/>
    </source>
</evidence>
<dbReference type="AlphaFoldDB" id="A0A1T3CNR6"/>
<dbReference type="Proteomes" id="UP000191004">
    <property type="component" value="Unassembled WGS sequence"/>
</dbReference>
<dbReference type="EMBL" id="LVVK01000013">
    <property type="protein sequence ID" value="OPB42724.1"/>
    <property type="molecule type" value="Genomic_DNA"/>
</dbReference>
<dbReference type="Pfam" id="PF12697">
    <property type="entry name" value="Abhydrolase_6"/>
    <property type="match status" value="1"/>
</dbReference>
<dbReference type="InterPro" id="IPR000073">
    <property type="entry name" value="AB_hydrolase_1"/>
</dbReference>
<proteinExistence type="predicted"/>
<dbReference type="PANTHER" id="PTHR43194:SF2">
    <property type="entry name" value="PEROXISOMAL MEMBRANE PROTEIN LPX1"/>
    <property type="match status" value="1"/>
</dbReference>
<dbReference type="Gene3D" id="3.40.50.1820">
    <property type="entry name" value="alpha/beta hydrolase"/>
    <property type="match status" value="1"/>
</dbReference>
<reference evidence="2 3" key="1">
    <citation type="submission" date="2016-04" db="EMBL/GenBank/DDBJ databases">
        <title>Multiple horizontal gene transfer events from other fungi enriched the ability of the initially mycotrophic fungus Trichoderma (Ascomycota) to feed on dead plant biomass.</title>
        <authorList>
            <person name="Atanasova L."/>
            <person name="Chenthamara K."/>
            <person name="Zhang J."/>
            <person name="Grujic M."/>
            <person name="Henrissat B."/>
            <person name="Kuo A."/>
            <person name="Aertz A."/>
            <person name="Salamov A."/>
            <person name="Lipzen A."/>
            <person name="Labutti K."/>
            <person name="Barry K."/>
            <person name="Miao Y."/>
            <person name="Rahimi M.J."/>
            <person name="Shen Q."/>
            <person name="Grigoriev I.V."/>
            <person name="Kubicek C.P."/>
            <person name="Druzhinina I.S."/>
        </authorList>
    </citation>
    <scope>NUCLEOTIDE SEQUENCE [LARGE SCALE GENOMIC DNA]</scope>
    <source>
        <strain evidence="2 3">NJAU 4742</strain>
    </source>
</reference>
<organism evidence="2 3">
    <name type="scientific">Trichoderma guizhouense</name>
    <dbReference type="NCBI Taxonomy" id="1491466"/>
    <lineage>
        <taxon>Eukaryota</taxon>
        <taxon>Fungi</taxon>
        <taxon>Dikarya</taxon>
        <taxon>Ascomycota</taxon>
        <taxon>Pezizomycotina</taxon>
        <taxon>Sordariomycetes</taxon>
        <taxon>Hypocreomycetidae</taxon>
        <taxon>Hypocreales</taxon>
        <taxon>Hypocreaceae</taxon>
        <taxon>Trichoderma</taxon>
    </lineage>
</organism>
<dbReference type="InterPro" id="IPR029058">
    <property type="entry name" value="AB_hydrolase_fold"/>
</dbReference>
<evidence type="ECO:0000259" key="1">
    <source>
        <dbReference type="Pfam" id="PF12697"/>
    </source>
</evidence>
<gene>
    <name evidence="2" type="ORF">A0O28_0038450</name>
</gene>
<keyword evidence="3" id="KW-1185">Reference proteome</keyword>
<accession>A0A1T3CNR6</accession>
<feature type="domain" description="AB hydrolase-1" evidence="1">
    <location>
        <begin position="183"/>
        <end position="416"/>
    </location>
</feature>
<evidence type="ECO:0000313" key="3">
    <source>
        <dbReference type="Proteomes" id="UP000191004"/>
    </source>
</evidence>
<dbReference type="PANTHER" id="PTHR43194">
    <property type="entry name" value="HYDROLASE ALPHA/BETA FOLD FAMILY"/>
    <property type="match status" value="1"/>
</dbReference>
<comment type="caution">
    <text evidence="2">The sequence shown here is derived from an EMBL/GenBank/DDBJ whole genome shotgun (WGS) entry which is preliminary data.</text>
</comment>
<protein>
    <recommendedName>
        <fullName evidence="1">AB hydrolase-1 domain-containing protein</fullName>
    </recommendedName>
</protein>
<name>A0A1T3CNR6_9HYPO</name>
<dbReference type="SUPFAM" id="SSF53474">
    <property type="entry name" value="alpha/beta-Hydrolases"/>
    <property type="match status" value="1"/>
</dbReference>
<dbReference type="InterPro" id="IPR050228">
    <property type="entry name" value="Carboxylesterase_BioH"/>
</dbReference>
<sequence length="435" mass="47881">MSSLFANIVQPAFTQAEKAINSDPEIAISANDLNLHFALKSNDSTLIHVKSQAGNFALSLGVETSTEAFILNAPEGSWRGFFDKQLRPPFQSFWGMLRVLGPDKGVLISGDNEAFAKFCRVWRLVLDHLRDAVHGRARIVASAASYEEGTEDDNIIGRYIWADTPYGKTKIFCETAGSGPQHILFLHTAGADARQFHTIMNNKIAQERCSMYAFDLPGHGRSYPGATQFPGSYRLDEDSYIDIIGKIVRKLNLHRPIVCGASMAGHICLAVAMRADEIGVGGVIPCEASDHVSASVDHYAMGTLQNESILNPERVCGLISPTAPAIYRQLTWWIYSSQATGIFPGDLKFYFNGWDGRDGARLIDTKKCPVYMLTGEYDYSCTVAASRATAEKITGAVFEEMKGLGHFPMTEQPAVFLPYFLRALDFIQQSNVVPS</sequence>